<organism evidence="1">
    <name type="scientific">marine sediment metagenome</name>
    <dbReference type="NCBI Taxonomy" id="412755"/>
    <lineage>
        <taxon>unclassified sequences</taxon>
        <taxon>metagenomes</taxon>
        <taxon>ecological metagenomes</taxon>
    </lineage>
</organism>
<proteinExistence type="predicted"/>
<sequence length="339" mass="37409">DSFSFQYVANFAEWWDGIEQNTQATDTMQAVRAYKQIGLEGGALMHESLLRPTGEATDDTLGMILTVFTNPIMWRGWNRLVSYVIDSDIASRVVTSTKVLQQEADVNKLIGSQVTGTVEHIFAPPRVVVQPLTETTAYYNAVVITDQTGNVKITDGLYFEQRNECPNPVMLDWINSVGGIESHLFTINQVVDTEVDEGIVSETPIDGDFADVTRTKRRFRGPYIQRMTLFADDLTRDQLNGLAQIKQTESLRCYLSKDGTAFVDVVVVNEAIVIPFCLSLTSGCALLGCPLSHVKKPPQVTVSCSAVSIKNQLSGGPTHNPDKSFTTLFQLTFIVPSMA</sequence>
<protein>
    <submittedName>
        <fullName evidence="1">Uncharacterized protein</fullName>
    </submittedName>
</protein>
<comment type="caution">
    <text evidence="1">The sequence shown here is derived from an EMBL/GenBank/DDBJ whole genome shotgun (WGS) entry which is preliminary data.</text>
</comment>
<feature type="non-terminal residue" evidence="1">
    <location>
        <position position="1"/>
    </location>
</feature>
<reference evidence="1" key="1">
    <citation type="journal article" date="2014" name="Front. Microbiol.">
        <title>High frequency of phylogenetically diverse reductive dehalogenase-homologous genes in deep subseafloor sedimentary metagenomes.</title>
        <authorList>
            <person name="Kawai M."/>
            <person name="Futagami T."/>
            <person name="Toyoda A."/>
            <person name="Takaki Y."/>
            <person name="Nishi S."/>
            <person name="Hori S."/>
            <person name="Arai W."/>
            <person name="Tsubouchi T."/>
            <person name="Morono Y."/>
            <person name="Uchiyama I."/>
            <person name="Ito T."/>
            <person name="Fujiyama A."/>
            <person name="Inagaki F."/>
            <person name="Takami H."/>
        </authorList>
    </citation>
    <scope>NUCLEOTIDE SEQUENCE</scope>
    <source>
        <strain evidence="1">Expedition CK06-06</strain>
    </source>
</reference>
<gene>
    <name evidence="1" type="ORF">S01H4_19341</name>
</gene>
<dbReference type="AlphaFoldDB" id="X0YIN5"/>
<evidence type="ECO:0000313" key="1">
    <source>
        <dbReference type="EMBL" id="GAG55805.1"/>
    </source>
</evidence>
<dbReference type="EMBL" id="BART01008619">
    <property type="protein sequence ID" value="GAG55805.1"/>
    <property type="molecule type" value="Genomic_DNA"/>
</dbReference>
<name>X0YIN5_9ZZZZ</name>
<accession>X0YIN5</accession>